<keyword evidence="3" id="KW-1185">Reference proteome</keyword>
<gene>
    <name evidence="2" type="ORF">LITE_LOCUS34998</name>
</gene>
<reference evidence="2" key="1">
    <citation type="submission" date="2022-08" db="EMBL/GenBank/DDBJ databases">
        <authorList>
            <person name="Gutierrez-Valencia J."/>
        </authorList>
    </citation>
    <scope>NUCLEOTIDE SEQUENCE</scope>
</reference>
<accession>A0AAV0NS53</accession>
<comment type="caution">
    <text evidence="2">The sequence shown here is derived from an EMBL/GenBank/DDBJ whole genome shotgun (WGS) entry which is preliminary data.</text>
</comment>
<organism evidence="2 3">
    <name type="scientific">Linum tenue</name>
    <dbReference type="NCBI Taxonomy" id="586396"/>
    <lineage>
        <taxon>Eukaryota</taxon>
        <taxon>Viridiplantae</taxon>
        <taxon>Streptophyta</taxon>
        <taxon>Embryophyta</taxon>
        <taxon>Tracheophyta</taxon>
        <taxon>Spermatophyta</taxon>
        <taxon>Magnoliopsida</taxon>
        <taxon>eudicotyledons</taxon>
        <taxon>Gunneridae</taxon>
        <taxon>Pentapetalae</taxon>
        <taxon>rosids</taxon>
        <taxon>fabids</taxon>
        <taxon>Malpighiales</taxon>
        <taxon>Linaceae</taxon>
        <taxon>Linum</taxon>
    </lineage>
</organism>
<dbReference type="GO" id="GO:0050793">
    <property type="term" value="P:regulation of developmental process"/>
    <property type="evidence" value="ECO:0007669"/>
    <property type="project" value="InterPro"/>
</dbReference>
<name>A0AAV0NS53_9ROSI</name>
<evidence type="ECO:0000313" key="3">
    <source>
        <dbReference type="Proteomes" id="UP001154282"/>
    </source>
</evidence>
<dbReference type="PANTHER" id="PTHR34663">
    <property type="entry name" value="OS06G0637400 PROTEIN"/>
    <property type="match status" value="1"/>
</dbReference>
<dbReference type="EMBL" id="CAMGYJ010000008">
    <property type="protein sequence ID" value="CAI0461587.1"/>
    <property type="molecule type" value="Genomic_DNA"/>
</dbReference>
<sequence>MIQVLGCGVESRPLNILKRPDAQSGGSWWADAAFWEGLALGAVKQSGPSPGVGNSFTDGLALGAVKQSGPSPGVGNSFTYAANDGPSPGVGH</sequence>
<protein>
    <submittedName>
        <fullName evidence="2">Uncharacterized protein</fullName>
    </submittedName>
</protein>
<dbReference type="Proteomes" id="UP001154282">
    <property type="component" value="Unassembled WGS sequence"/>
</dbReference>
<dbReference type="PANTHER" id="PTHR34663:SF9">
    <property type="entry name" value="OS06G0637400 PROTEIN"/>
    <property type="match status" value="1"/>
</dbReference>
<dbReference type="InterPro" id="IPR044700">
    <property type="entry name" value="PIP2/PIPL1"/>
</dbReference>
<feature type="compositionally biased region" description="Polar residues" evidence="1">
    <location>
        <begin position="68"/>
        <end position="80"/>
    </location>
</feature>
<proteinExistence type="predicted"/>
<dbReference type="AlphaFoldDB" id="A0AAV0NS53"/>
<evidence type="ECO:0000313" key="2">
    <source>
        <dbReference type="EMBL" id="CAI0461587.1"/>
    </source>
</evidence>
<dbReference type="GO" id="GO:0045087">
    <property type="term" value="P:innate immune response"/>
    <property type="evidence" value="ECO:0007669"/>
    <property type="project" value="InterPro"/>
</dbReference>
<feature type="region of interest" description="Disordered" evidence="1">
    <location>
        <begin position="67"/>
        <end position="92"/>
    </location>
</feature>
<evidence type="ECO:0000256" key="1">
    <source>
        <dbReference type="SAM" id="MobiDB-lite"/>
    </source>
</evidence>